<evidence type="ECO:0000256" key="6">
    <source>
        <dbReference type="ARBA" id="ARBA00022679"/>
    </source>
</evidence>
<keyword evidence="5 11" id="KW-0328">Glycosyltransferase</keyword>
<comment type="pathway">
    <text evidence="2 11">Glycolipid biosynthesis; glycosylphosphatidylinositol-anchor biosynthesis.</text>
</comment>
<feature type="transmembrane region" description="Helical" evidence="11">
    <location>
        <begin position="202"/>
        <end position="230"/>
    </location>
</feature>
<comment type="subcellular location">
    <subcellularLocation>
        <location evidence="1 11">Endoplasmic reticulum membrane</location>
        <topology evidence="1 11">Multi-pass membrane protein</topology>
    </subcellularLocation>
</comment>
<evidence type="ECO:0000256" key="3">
    <source>
        <dbReference type="ARBA" id="ARBA00011071"/>
    </source>
</evidence>
<protein>
    <recommendedName>
        <fullName evidence="11">GPI mannosyltransferase 1</fullName>
        <ecNumber evidence="11">2.4.1.-</ecNumber>
    </recommendedName>
    <alternativeName>
        <fullName evidence="11">GPI mannosyltransferase I</fullName>
    </alternativeName>
</protein>
<dbReference type="VEuPathDB" id="TriTrypDB:BSAL_41195"/>
<feature type="transmembrane region" description="Helical" evidence="11">
    <location>
        <begin position="109"/>
        <end position="128"/>
    </location>
</feature>
<comment type="function">
    <text evidence="11">Catalytic subunit of the glycosylphosphatidylinositol-mannosyltransferase I complex which catalyzes the transfer of the first mannose, via an alpha-1,4 bond from a dolichol-phosphate-mannose (Dol-P-Man) to the glucosaminyl acyl phosphatidylinositol (GlcN-(acyl)PI) intermediate to generate alpha-D-Man-(1-&gt;4)-alpha-D-GlcN-(1-&gt;6)-(1-radyl,2-acyl-sn-glycero-3-phospho)-2-acyl-inositol and participates in the sixth step of the glycosylphosphatidylinositol-anchor biosynthesis.</text>
</comment>
<evidence type="ECO:0000256" key="2">
    <source>
        <dbReference type="ARBA" id="ARBA00004687"/>
    </source>
</evidence>
<dbReference type="EC" id="2.4.1.-" evidence="11"/>
<evidence type="ECO:0000256" key="9">
    <source>
        <dbReference type="ARBA" id="ARBA00022989"/>
    </source>
</evidence>
<dbReference type="Proteomes" id="UP000051952">
    <property type="component" value="Unassembled WGS sequence"/>
</dbReference>
<keyword evidence="6 11" id="KW-0808">Transferase</keyword>
<keyword evidence="13" id="KW-1185">Reference proteome</keyword>
<name>A0A0S4JVL8_BODSA</name>
<organism evidence="12 13">
    <name type="scientific">Bodo saltans</name>
    <name type="common">Flagellated protozoan</name>
    <dbReference type="NCBI Taxonomy" id="75058"/>
    <lineage>
        <taxon>Eukaryota</taxon>
        <taxon>Discoba</taxon>
        <taxon>Euglenozoa</taxon>
        <taxon>Kinetoplastea</taxon>
        <taxon>Metakinetoplastina</taxon>
        <taxon>Eubodonida</taxon>
        <taxon>Bodonidae</taxon>
        <taxon>Bodo</taxon>
    </lineage>
</organism>
<dbReference type="GO" id="GO:1990529">
    <property type="term" value="C:glycosylphosphatidylinositol-mannosyltransferase I complex"/>
    <property type="evidence" value="ECO:0007669"/>
    <property type="project" value="TreeGrafter"/>
</dbReference>
<dbReference type="OMA" id="MLWFIGQ"/>
<dbReference type="InterPro" id="IPR007704">
    <property type="entry name" value="PIG-M"/>
</dbReference>
<comment type="similarity">
    <text evidence="3 11">Belongs to the PIGM family.</text>
</comment>
<evidence type="ECO:0000256" key="11">
    <source>
        <dbReference type="RuleBase" id="RU365064"/>
    </source>
</evidence>
<dbReference type="EMBL" id="CYKH01002127">
    <property type="protein sequence ID" value="CUG93172.1"/>
    <property type="molecule type" value="Genomic_DNA"/>
</dbReference>
<dbReference type="AlphaFoldDB" id="A0A0S4JVL8"/>
<feature type="transmembrane region" description="Helical" evidence="11">
    <location>
        <begin position="323"/>
        <end position="350"/>
    </location>
</feature>
<dbReference type="OrthoDB" id="1741594at2759"/>
<keyword evidence="7 11" id="KW-0812">Transmembrane</keyword>
<evidence type="ECO:0000256" key="8">
    <source>
        <dbReference type="ARBA" id="ARBA00022824"/>
    </source>
</evidence>
<reference evidence="13" key="1">
    <citation type="submission" date="2015-09" db="EMBL/GenBank/DDBJ databases">
        <authorList>
            <consortium name="Pathogen Informatics"/>
        </authorList>
    </citation>
    <scope>NUCLEOTIDE SEQUENCE [LARGE SCALE GENOMIC DNA]</scope>
    <source>
        <strain evidence="13">Lake Konstanz</strain>
    </source>
</reference>
<dbReference type="GO" id="GO:0006506">
    <property type="term" value="P:GPI anchor biosynthetic process"/>
    <property type="evidence" value="ECO:0007669"/>
    <property type="project" value="UniProtKB-UniPathway"/>
</dbReference>
<evidence type="ECO:0000256" key="10">
    <source>
        <dbReference type="ARBA" id="ARBA00023136"/>
    </source>
</evidence>
<feature type="transmembrane region" description="Helical" evidence="11">
    <location>
        <begin position="156"/>
        <end position="181"/>
    </location>
</feature>
<proteinExistence type="inferred from homology"/>
<keyword evidence="4 11" id="KW-0337">GPI-anchor biosynthesis</keyword>
<dbReference type="PANTHER" id="PTHR12886:SF0">
    <property type="entry name" value="GPI MANNOSYLTRANSFERASE 1"/>
    <property type="match status" value="1"/>
</dbReference>
<dbReference type="GO" id="GO:0004376">
    <property type="term" value="F:GPI mannosyltransferase activity"/>
    <property type="evidence" value="ECO:0007669"/>
    <property type="project" value="InterPro"/>
</dbReference>
<feature type="transmembrane region" description="Helical" evidence="11">
    <location>
        <begin position="370"/>
        <end position="390"/>
    </location>
</feature>
<keyword evidence="8 11" id="KW-0256">Endoplasmic reticulum</keyword>
<dbReference type="PANTHER" id="PTHR12886">
    <property type="entry name" value="PIG-M MANNOSYLTRANSFERASE"/>
    <property type="match status" value="1"/>
</dbReference>
<accession>A0A0S4JVL8</accession>
<feature type="transmembrane region" description="Helical" evidence="11">
    <location>
        <begin position="7"/>
        <end position="24"/>
    </location>
</feature>
<evidence type="ECO:0000256" key="7">
    <source>
        <dbReference type="ARBA" id="ARBA00022692"/>
    </source>
</evidence>
<feature type="transmembrane region" description="Helical" evidence="11">
    <location>
        <begin position="402"/>
        <end position="423"/>
    </location>
</feature>
<dbReference type="Pfam" id="PF05007">
    <property type="entry name" value="Mannosyl_trans"/>
    <property type="match status" value="1"/>
</dbReference>
<feature type="transmembrane region" description="Helical" evidence="11">
    <location>
        <begin position="292"/>
        <end position="311"/>
    </location>
</feature>
<evidence type="ECO:0000256" key="5">
    <source>
        <dbReference type="ARBA" id="ARBA00022676"/>
    </source>
</evidence>
<feature type="transmembrane region" description="Helical" evidence="11">
    <location>
        <begin position="74"/>
        <end position="97"/>
    </location>
</feature>
<dbReference type="UniPathway" id="UPA00196"/>
<sequence length="443" mass="49729">MPSIGTLLTLGAVVRLVLMLYSVYHDRTYRVKYTDIDYMIITDGAAEMAAGGTPFDRATFRYTPLLSALMLPNVWWWLHSGKAFFALCDVGAAWYCYRIMISFATEKSAKVAVSLFILFNPIVVQVSTRGNSDMVVAFLSLAALANYFQRKFVISAMWLGFAIHFKLYPVIYALPFVLGLIEQRRVVTNGRVQHRSFVSATLAALPLILACGLAVVVLFALPTAVCYHFYGQRYLDDALLYHFHREDHRHNLSPYWLAMYLNQARRSLVVSQTVIESAGSHIAAVVANDYSAGWIAFVPQAAVLAYVSYVLRRNVAHACCVQTVIFVAFNKVCTVQYFVWFLPFLSFIFYTPRLSTIGGGATVSNAGTSPWVALFAVLLWALTIPLWIKAAYQVEFLGRNEYVMLWVTSCVFFLATVGLAAWLGRVALRMQRLLLLRGGEKVE</sequence>
<evidence type="ECO:0000256" key="1">
    <source>
        <dbReference type="ARBA" id="ARBA00004477"/>
    </source>
</evidence>
<gene>
    <name evidence="12" type="ORF">BSAL_41195</name>
</gene>
<keyword evidence="9 11" id="KW-1133">Transmembrane helix</keyword>
<keyword evidence="10 11" id="KW-0472">Membrane</keyword>
<evidence type="ECO:0000256" key="4">
    <source>
        <dbReference type="ARBA" id="ARBA00022502"/>
    </source>
</evidence>
<evidence type="ECO:0000313" key="13">
    <source>
        <dbReference type="Proteomes" id="UP000051952"/>
    </source>
</evidence>
<dbReference type="GO" id="GO:0005789">
    <property type="term" value="C:endoplasmic reticulum membrane"/>
    <property type="evidence" value="ECO:0007669"/>
    <property type="project" value="UniProtKB-SubCell"/>
</dbReference>
<evidence type="ECO:0000313" key="12">
    <source>
        <dbReference type="EMBL" id="CUG93172.1"/>
    </source>
</evidence>
<dbReference type="GO" id="GO:0051751">
    <property type="term" value="F:alpha-1,4-mannosyltransferase activity"/>
    <property type="evidence" value="ECO:0007669"/>
    <property type="project" value="InterPro"/>
</dbReference>